<feature type="transmembrane region" description="Helical" evidence="5">
    <location>
        <begin position="415"/>
        <end position="437"/>
    </location>
</feature>
<dbReference type="GO" id="GO:0005886">
    <property type="term" value="C:plasma membrane"/>
    <property type="evidence" value="ECO:0007669"/>
    <property type="project" value="UniProtKB-SubCell"/>
</dbReference>
<dbReference type="PIRSF" id="PIRSF005690">
    <property type="entry name" value="GerBA"/>
    <property type="match status" value="1"/>
</dbReference>
<comment type="subcellular location">
    <subcellularLocation>
        <location evidence="4">Cell membrane</location>
    </subcellularLocation>
    <subcellularLocation>
        <location evidence="1">Membrane</location>
        <topology evidence="1">Multi-pass membrane protein</topology>
    </subcellularLocation>
</comment>
<dbReference type="OrthoDB" id="9772630at2"/>
<dbReference type="STRING" id="333138.LQ50_00570"/>
<evidence type="ECO:0000256" key="4">
    <source>
        <dbReference type="PIRNR" id="PIRNR005690"/>
    </source>
</evidence>
<evidence type="ECO:0000256" key="3">
    <source>
        <dbReference type="ARBA" id="ARBA00023136"/>
    </source>
</evidence>
<dbReference type="GO" id="GO:0009847">
    <property type="term" value="P:spore germination"/>
    <property type="evidence" value="ECO:0007669"/>
    <property type="project" value="UniProtKB-UniRule"/>
</dbReference>
<evidence type="ECO:0000313" key="7">
    <source>
        <dbReference type="Proteomes" id="UP000030832"/>
    </source>
</evidence>
<dbReference type="PANTHER" id="PTHR22550:SF9">
    <property type="entry name" value="STAGE V SPORULATION PROTEIN AF"/>
    <property type="match status" value="1"/>
</dbReference>
<accession>A0A0B0IQ96</accession>
<evidence type="ECO:0000256" key="5">
    <source>
        <dbReference type="SAM" id="Phobius"/>
    </source>
</evidence>
<protein>
    <submittedName>
        <fullName evidence="6">Spore gernimation protein GerA</fullName>
    </submittedName>
</protein>
<feature type="transmembrane region" description="Helical" evidence="5">
    <location>
        <begin position="292"/>
        <end position="311"/>
    </location>
</feature>
<gene>
    <name evidence="6" type="ORF">LQ50_00570</name>
</gene>
<evidence type="ECO:0000256" key="1">
    <source>
        <dbReference type="ARBA" id="ARBA00004141"/>
    </source>
</evidence>
<name>A0A0B0IQ96_9BACI</name>
<organism evidence="6 7">
    <name type="scientific">Halalkalibacter okhensis</name>
    <dbReference type="NCBI Taxonomy" id="333138"/>
    <lineage>
        <taxon>Bacteria</taxon>
        <taxon>Bacillati</taxon>
        <taxon>Bacillota</taxon>
        <taxon>Bacilli</taxon>
        <taxon>Bacillales</taxon>
        <taxon>Bacillaceae</taxon>
        <taxon>Halalkalibacter</taxon>
    </lineage>
</organism>
<feature type="transmembrane region" description="Helical" evidence="5">
    <location>
        <begin position="361"/>
        <end position="380"/>
    </location>
</feature>
<reference evidence="6 7" key="1">
    <citation type="submission" date="2014-09" db="EMBL/GenBank/DDBJ databases">
        <title>Genome sequencing and annotation of Bacillus Okhensis strain Kh10-101T.</title>
        <authorList>
            <person name="Prakash J.S."/>
        </authorList>
    </citation>
    <scope>NUCLEOTIDE SEQUENCE [LARGE SCALE GENOMIC DNA]</scope>
    <source>
        <strain evidence="7">Kh10-101T</strain>
    </source>
</reference>
<dbReference type="InterPro" id="IPR004995">
    <property type="entry name" value="Spore_Ger"/>
</dbReference>
<comment type="caution">
    <text evidence="6">The sequence shown here is derived from an EMBL/GenBank/DDBJ whole genome shotgun (WGS) entry which is preliminary data.</text>
</comment>
<keyword evidence="5" id="KW-1133">Transmembrane helix</keyword>
<dbReference type="eggNOG" id="COG0697">
    <property type="taxonomic scope" value="Bacteria"/>
</dbReference>
<dbReference type="AlphaFoldDB" id="A0A0B0IQ96"/>
<dbReference type="Proteomes" id="UP000030832">
    <property type="component" value="Unassembled WGS sequence"/>
</dbReference>
<evidence type="ECO:0000313" key="6">
    <source>
        <dbReference type="EMBL" id="KHF41826.1"/>
    </source>
</evidence>
<dbReference type="RefSeq" id="WP_034624950.1">
    <property type="nucleotide sequence ID" value="NZ_JRJU01000001.1"/>
</dbReference>
<dbReference type="EMBL" id="JRJU01000001">
    <property type="protein sequence ID" value="KHF41826.1"/>
    <property type="molecule type" value="Genomic_DNA"/>
</dbReference>
<dbReference type="PANTHER" id="PTHR22550">
    <property type="entry name" value="SPORE GERMINATION PROTEIN"/>
    <property type="match status" value="1"/>
</dbReference>
<dbReference type="Pfam" id="PF03323">
    <property type="entry name" value="GerA"/>
    <property type="match status" value="1"/>
</dbReference>
<dbReference type="InterPro" id="IPR050768">
    <property type="entry name" value="UPF0353/GerABKA_families"/>
</dbReference>
<sequence>MDKNKVKNPVTIIYNDNVEYLKKELAVDASFDLVHLELEHGEREMSLFLVDGFGKDQAITQIQRELIRMKGSDLADRPLDRLIKHHIPYAEIEATDDLDEVVDQVLAGPAALVVEGIDQVILVDTREYPVRGPEEPDTEKVIRGSKDGFVETLVMNAALIRRRIRDKTMRVEYVSVGRRSKSDLAITYIADIADQEYVQHIKEALEKIDTDGLTMGDKTIEEFIFGHHYNPYPMVRYTERPDVASSHLYEGHVIIMVDGSPSVMIAPTTFWHHMQHAEEYRQKPIVGTSLRVVRYAAVWASLFLLPLWYLLATNEELAPAALNFIGQQEEGTVPLYAQFLLAEVGIEMLRMAAIHTPNALATALGLVAALLIGEVAINVGLFSPEVVLYLAVAAVGTFATPSYEMSLANRLIRVALLIASALFGVAGFVVGITVWLLMLVHLKSLGTPYMWPFIPFNGSALKDVLFRTAMPLKKQRPSAVHPNDPDR</sequence>
<evidence type="ECO:0000256" key="2">
    <source>
        <dbReference type="ARBA" id="ARBA00005278"/>
    </source>
</evidence>
<keyword evidence="5" id="KW-0812">Transmembrane</keyword>
<keyword evidence="7" id="KW-1185">Reference proteome</keyword>
<feature type="transmembrane region" description="Helical" evidence="5">
    <location>
        <begin position="386"/>
        <end position="403"/>
    </location>
</feature>
<proteinExistence type="inferred from homology"/>
<comment type="similarity">
    <text evidence="2 4">Belongs to the GerABKA family.</text>
</comment>
<keyword evidence="3 4" id="KW-0472">Membrane</keyword>